<sequence>MRLSQVVEHVLAGESEPPVGVRFWCHQTPFRSRCQLPSELPNATYELPISILNESYPYEAALERYSSCSLLENGRDAPCDSYIYDYSKYESSIVIEVIHEL</sequence>
<organism evidence="1">
    <name type="scientific">Photinus pyralis</name>
    <name type="common">Common eastern firefly</name>
    <name type="synonym">Lampyris pyralis</name>
    <dbReference type="NCBI Taxonomy" id="7054"/>
    <lineage>
        <taxon>Eukaryota</taxon>
        <taxon>Metazoa</taxon>
        <taxon>Ecdysozoa</taxon>
        <taxon>Arthropoda</taxon>
        <taxon>Hexapoda</taxon>
        <taxon>Insecta</taxon>
        <taxon>Pterygota</taxon>
        <taxon>Neoptera</taxon>
        <taxon>Endopterygota</taxon>
        <taxon>Coleoptera</taxon>
        <taxon>Polyphaga</taxon>
        <taxon>Elateriformia</taxon>
        <taxon>Elateroidea</taxon>
        <taxon>Lampyridae</taxon>
        <taxon>Lampyrinae</taxon>
        <taxon>Photinus</taxon>
    </lineage>
</organism>
<dbReference type="AlphaFoldDB" id="A0A1Y1M2J1"/>
<name>A0A1Y1M2J1_PHOPY</name>
<proteinExistence type="predicted"/>
<protein>
    <submittedName>
        <fullName evidence="1">Uncharacterized protein</fullName>
    </submittedName>
</protein>
<dbReference type="EMBL" id="GEZM01042347">
    <property type="protein sequence ID" value="JAV79923.1"/>
    <property type="molecule type" value="Transcribed_RNA"/>
</dbReference>
<accession>A0A1Y1M2J1</accession>
<evidence type="ECO:0000313" key="1">
    <source>
        <dbReference type="EMBL" id="JAV79923.1"/>
    </source>
</evidence>
<reference evidence="1" key="1">
    <citation type="journal article" date="2016" name="Sci. Rep.">
        <title>Molecular characterization of firefly nuptial gifts: a multi-omics approach sheds light on postcopulatory sexual selection.</title>
        <authorList>
            <person name="Al-Wathiqui N."/>
            <person name="Fallon T.R."/>
            <person name="South A."/>
            <person name="Weng J.K."/>
            <person name="Lewis S.M."/>
        </authorList>
    </citation>
    <scope>NUCLEOTIDE SEQUENCE</scope>
</reference>